<keyword evidence="2" id="KW-0560">Oxidoreductase</keyword>
<proteinExistence type="predicted"/>
<keyword evidence="6" id="KW-1185">Reference proteome</keyword>
<organism evidence="5 6">
    <name type="scientific">Micromonospora citrea</name>
    <dbReference type="NCBI Taxonomy" id="47855"/>
    <lineage>
        <taxon>Bacteria</taxon>
        <taxon>Bacillati</taxon>
        <taxon>Actinomycetota</taxon>
        <taxon>Actinomycetes</taxon>
        <taxon>Micromonosporales</taxon>
        <taxon>Micromonosporaceae</taxon>
        <taxon>Micromonospora</taxon>
    </lineage>
</organism>
<reference evidence="6" key="1">
    <citation type="submission" date="2016-06" db="EMBL/GenBank/DDBJ databases">
        <authorList>
            <person name="Varghese N."/>
            <person name="Submissions Spin"/>
        </authorList>
    </citation>
    <scope>NUCLEOTIDE SEQUENCE [LARGE SCALE GENOMIC DNA]</scope>
    <source>
        <strain evidence="6">DSM 43903</strain>
    </source>
</reference>
<dbReference type="AlphaFoldDB" id="A0A1C6U5P7"/>
<feature type="domain" description="FAD/NAD(P)-binding" evidence="4">
    <location>
        <begin position="15"/>
        <end position="296"/>
    </location>
</feature>
<name>A0A1C6U5P7_9ACTN</name>
<sequence>MSDVELLRADERIWDVVVVGGGAAGLSGALNLARVRRSVLVIDAGEPRNAPAVNVGAHGLLGREGISPLELLQRGREEVASYGGRVVSGRVARLGRDGETFSVVAEDGQRVRARRVLVTTGLVDELPDVPGLADRWGRDVLHCVYCHGWEVRDRATGVLGSFHQALLFRQMSEDVTLFRHTGMELTSEQWEQLAGLGVAVVDGEIAGVEVDAQDRLSGVRLGSGKVVPVRVLAVAPRFVARAGFLEGLGLRLREHPMGLGEQLQVDASGFTGVPGVWAAGNVSDVLALVPVAAAAGVTAAAAIHMDLLMADAKAAAASRVAGAGVFDGPLEAEVSRRVLGAGAHSLDSFLGEQ</sequence>
<dbReference type="PRINTS" id="PR00368">
    <property type="entry name" value="FADPNR"/>
</dbReference>
<dbReference type="InterPro" id="IPR023753">
    <property type="entry name" value="FAD/NAD-binding_dom"/>
</dbReference>
<dbReference type="InterPro" id="IPR050097">
    <property type="entry name" value="Ferredoxin-NADP_redctase_2"/>
</dbReference>
<evidence type="ECO:0000256" key="3">
    <source>
        <dbReference type="ARBA" id="ARBA00048132"/>
    </source>
</evidence>
<dbReference type="Proteomes" id="UP000199001">
    <property type="component" value="Unassembled WGS sequence"/>
</dbReference>
<protein>
    <submittedName>
        <fullName evidence="5">Thioredoxin reductase</fullName>
    </submittedName>
</protein>
<dbReference type="RefSeq" id="WP_091096193.1">
    <property type="nucleotide sequence ID" value="NZ_FMHZ01000002.1"/>
</dbReference>
<evidence type="ECO:0000259" key="4">
    <source>
        <dbReference type="Pfam" id="PF07992"/>
    </source>
</evidence>
<dbReference type="OrthoDB" id="9786503at2"/>
<gene>
    <name evidence="5" type="ORF">GA0070606_1464</name>
</gene>
<dbReference type="InterPro" id="IPR036188">
    <property type="entry name" value="FAD/NAD-bd_sf"/>
</dbReference>
<dbReference type="PANTHER" id="PTHR48105">
    <property type="entry name" value="THIOREDOXIN REDUCTASE 1-RELATED-RELATED"/>
    <property type="match status" value="1"/>
</dbReference>
<accession>A0A1C6U5P7</accession>
<dbReference type="Pfam" id="PF07992">
    <property type="entry name" value="Pyr_redox_2"/>
    <property type="match status" value="1"/>
</dbReference>
<evidence type="ECO:0000256" key="1">
    <source>
        <dbReference type="ARBA" id="ARBA00022630"/>
    </source>
</evidence>
<comment type="catalytic activity">
    <reaction evidence="3">
        <text>[thioredoxin]-dithiol + NADP(+) = [thioredoxin]-disulfide + NADPH + H(+)</text>
        <dbReference type="Rhea" id="RHEA:20345"/>
        <dbReference type="Rhea" id="RHEA-COMP:10698"/>
        <dbReference type="Rhea" id="RHEA-COMP:10700"/>
        <dbReference type="ChEBI" id="CHEBI:15378"/>
        <dbReference type="ChEBI" id="CHEBI:29950"/>
        <dbReference type="ChEBI" id="CHEBI:50058"/>
        <dbReference type="ChEBI" id="CHEBI:57783"/>
        <dbReference type="ChEBI" id="CHEBI:58349"/>
        <dbReference type="EC" id="1.8.1.9"/>
    </reaction>
</comment>
<evidence type="ECO:0000313" key="6">
    <source>
        <dbReference type="Proteomes" id="UP000199001"/>
    </source>
</evidence>
<dbReference type="SUPFAM" id="SSF51905">
    <property type="entry name" value="FAD/NAD(P)-binding domain"/>
    <property type="match status" value="1"/>
</dbReference>
<keyword evidence="1" id="KW-0285">Flavoprotein</keyword>
<evidence type="ECO:0000313" key="5">
    <source>
        <dbReference type="EMBL" id="SCL49405.1"/>
    </source>
</evidence>
<dbReference type="EMBL" id="FMHZ01000002">
    <property type="protein sequence ID" value="SCL49405.1"/>
    <property type="molecule type" value="Genomic_DNA"/>
</dbReference>
<dbReference type="Gene3D" id="3.50.50.60">
    <property type="entry name" value="FAD/NAD(P)-binding domain"/>
    <property type="match status" value="2"/>
</dbReference>
<dbReference type="GO" id="GO:0004791">
    <property type="term" value="F:thioredoxin-disulfide reductase (NADPH) activity"/>
    <property type="evidence" value="ECO:0007669"/>
    <property type="project" value="UniProtKB-EC"/>
</dbReference>
<dbReference type="STRING" id="47855.GA0070606_1464"/>
<evidence type="ECO:0000256" key="2">
    <source>
        <dbReference type="ARBA" id="ARBA00023002"/>
    </source>
</evidence>
<dbReference type="PRINTS" id="PR00469">
    <property type="entry name" value="PNDRDTASEII"/>
</dbReference>